<evidence type="ECO:0000313" key="9">
    <source>
        <dbReference type="Proteomes" id="UP000001357"/>
    </source>
</evidence>
<accession>A9UZP6</accession>
<keyword evidence="9" id="KW-1185">Reference proteome</keyword>
<feature type="signal peptide" evidence="7">
    <location>
        <begin position="1"/>
        <end position="23"/>
    </location>
</feature>
<comment type="similarity">
    <text evidence="1 7">Belongs to the phospholipase B-like family.</text>
</comment>
<evidence type="ECO:0000256" key="7">
    <source>
        <dbReference type="RuleBase" id="RU364138"/>
    </source>
</evidence>
<evidence type="ECO:0000256" key="3">
    <source>
        <dbReference type="ARBA" id="ARBA00022801"/>
    </source>
</evidence>
<keyword evidence="5 7" id="KW-0443">Lipid metabolism</keyword>
<dbReference type="InterPro" id="IPR007000">
    <property type="entry name" value="PLipase_B-like"/>
</dbReference>
<organism evidence="8 9">
    <name type="scientific">Monosiga brevicollis</name>
    <name type="common">Choanoflagellate</name>
    <dbReference type="NCBI Taxonomy" id="81824"/>
    <lineage>
        <taxon>Eukaryota</taxon>
        <taxon>Choanoflagellata</taxon>
        <taxon>Craspedida</taxon>
        <taxon>Salpingoecidae</taxon>
        <taxon>Monosiga</taxon>
    </lineage>
</organism>
<evidence type="ECO:0000256" key="6">
    <source>
        <dbReference type="ARBA" id="ARBA00023180"/>
    </source>
</evidence>
<keyword evidence="2 7" id="KW-0732">Signal</keyword>
<dbReference type="Gene3D" id="3.60.60.30">
    <property type="match status" value="1"/>
</dbReference>
<dbReference type="KEGG" id="mbr:MONBRDRAFT_37117"/>
<evidence type="ECO:0000256" key="1">
    <source>
        <dbReference type="ARBA" id="ARBA00007835"/>
    </source>
</evidence>
<protein>
    <recommendedName>
        <fullName evidence="7">Phospholipase B-like</fullName>
        <ecNumber evidence="7">3.1.1.-</ecNumber>
    </recommendedName>
</protein>
<dbReference type="EC" id="3.1.1.-" evidence="7"/>
<comment type="function">
    <text evidence="7">Putative phospholipase.</text>
</comment>
<dbReference type="GeneID" id="5891123"/>
<dbReference type="GO" id="GO:0005576">
    <property type="term" value="C:extracellular region"/>
    <property type="evidence" value="ECO:0000318"/>
    <property type="project" value="GO_Central"/>
</dbReference>
<evidence type="ECO:0000256" key="2">
    <source>
        <dbReference type="ARBA" id="ARBA00022729"/>
    </source>
</evidence>
<dbReference type="FunCoup" id="A9UZP6">
    <property type="interactions" value="83"/>
</dbReference>
<name>A9UZP6_MONBE</name>
<dbReference type="InParanoid" id="A9UZP6"/>
<evidence type="ECO:0000256" key="5">
    <source>
        <dbReference type="ARBA" id="ARBA00023098"/>
    </source>
</evidence>
<dbReference type="GO" id="GO:0004620">
    <property type="term" value="F:phospholipase activity"/>
    <property type="evidence" value="ECO:0000318"/>
    <property type="project" value="GO_Central"/>
</dbReference>
<proteinExistence type="inferred from homology"/>
<feature type="chain" id="PRO_5011328001" description="Phospholipase B-like" evidence="7">
    <location>
        <begin position="24"/>
        <end position="585"/>
    </location>
</feature>
<dbReference type="Proteomes" id="UP000001357">
    <property type="component" value="Unassembled WGS sequence"/>
</dbReference>
<dbReference type="eggNOG" id="KOG3774">
    <property type="taxonomic scope" value="Eukaryota"/>
</dbReference>
<keyword evidence="6" id="KW-0325">Glycoprotein</keyword>
<keyword evidence="4 7" id="KW-0442">Lipid degradation</keyword>
<sequence>MWSCGAAAAAVVAVVVLASPATATVARFVEQTDVQTTYASVFYVESDDSYVVKTENHPWDGDFEKDEAVRIKYTPGYLVAGWDQLHVKSNSAMDDATVAYAAGYGEAQLTAEMIYNYAYNNGYDTFTPNDKLADYLAKNQAFMAASIASNRSDANGYWYHVDLILRQLQGVCDGYNSSDFAKSFPLPCESMLAINLMGDMEDLSDALASSDEWYTEDRFFRATHCSALVKLVGGASSPSDIYISQDTWSSLNSMTRIMKRYDLNFLQAKGADDRIAGSSIVFSSYPGSLYSGDDFYLTSAGMAVIETTIGNSNPELYQYIVPDTVLEWIRNIMANRLASNSQTWYEVYRQFNSGTYNNMNMILDYKQFKPQEALQDELLTIVEQIPGTVTKTDVTGYLRNMTYWGSYNVAFDQNIRELSGANQAEQLYGPWFSYWNTSRALIFAREQKNVSSLEDLKRLMRLNQFKTDPLSVQTATCEYRGWTNCTPAYTAENVIATRGDLNDPNGIYSLSSFGLRNHVATDSKISTFSTYDSNNLNVWAISGPTNGPPPNQPVFNWSTSYYKDTRHRGMPEAFDFDWVNFNWPF</sequence>
<dbReference type="AlphaFoldDB" id="A9UZP6"/>
<dbReference type="PANTHER" id="PTHR12370">
    <property type="entry name" value="PHOSPHOLIPASE B-RELATED"/>
    <property type="match status" value="1"/>
</dbReference>
<dbReference type="EMBL" id="CH991551">
    <property type="protein sequence ID" value="EDQ89404.1"/>
    <property type="molecule type" value="Genomic_DNA"/>
</dbReference>
<dbReference type="GO" id="GO:0009395">
    <property type="term" value="P:phospholipid catabolic process"/>
    <property type="evidence" value="ECO:0000318"/>
    <property type="project" value="GO_Central"/>
</dbReference>
<evidence type="ECO:0000256" key="4">
    <source>
        <dbReference type="ARBA" id="ARBA00022963"/>
    </source>
</evidence>
<gene>
    <name evidence="8" type="ORF">MONBRDRAFT_37117</name>
</gene>
<dbReference type="Pfam" id="PF04916">
    <property type="entry name" value="Phospholip_B"/>
    <property type="match status" value="1"/>
</dbReference>
<dbReference type="RefSeq" id="XP_001745980.1">
    <property type="nucleotide sequence ID" value="XM_001745928.1"/>
</dbReference>
<reference evidence="8 9" key="1">
    <citation type="journal article" date="2008" name="Nature">
        <title>The genome of the choanoflagellate Monosiga brevicollis and the origin of metazoans.</title>
        <authorList>
            <consortium name="JGI Sequencing"/>
            <person name="King N."/>
            <person name="Westbrook M.J."/>
            <person name="Young S.L."/>
            <person name="Kuo A."/>
            <person name="Abedin M."/>
            <person name="Chapman J."/>
            <person name="Fairclough S."/>
            <person name="Hellsten U."/>
            <person name="Isogai Y."/>
            <person name="Letunic I."/>
            <person name="Marr M."/>
            <person name="Pincus D."/>
            <person name="Putnam N."/>
            <person name="Rokas A."/>
            <person name="Wright K.J."/>
            <person name="Zuzow R."/>
            <person name="Dirks W."/>
            <person name="Good M."/>
            <person name="Goodstein D."/>
            <person name="Lemons D."/>
            <person name="Li W."/>
            <person name="Lyons J.B."/>
            <person name="Morris A."/>
            <person name="Nichols S."/>
            <person name="Richter D.J."/>
            <person name="Salamov A."/>
            <person name="Bork P."/>
            <person name="Lim W.A."/>
            <person name="Manning G."/>
            <person name="Miller W.T."/>
            <person name="McGinnis W."/>
            <person name="Shapiro H."/>
            <person name="Tjian R."/>
            <person name="Grigoriev I.V."/>
            <person name="Rokhsar D."/>
        </authorList>
    </citation>
    <scope>NUCLEOTIDE SEQUENCE [LARGE SCALE GENOMIC DNA]</scope>
    <source>
        <strain evidence="9">MX1 / ATCC 50154</strain>
    </source>
</reference>
<keyword evidence="3 7" id="KW-0378">Hydrolase</keyword>
<evidence type="ECO:0000313" key="8">
    <source>
        <dbReference type="EMBL" id="EDQ89404.1"/>
    </source>
</evidence>
<dbReference type="OMA" id="MYDHFTN"/>
<dbReference type="PANTHER" id="PTHR12370:SF3">
    <property type="entry name" value="PHOSPHOLIPASE B-LIKE 2-RELATED"/>
    <property type="match status" value="1"/>
</dbReference>